<protein>
    <submittedName>
        <fullName evidence="2">Hypp5843 protein</fullName>
    </submittedName>
</protein>
<name>A0A8J9YR50_BRALA</name>
<evidence type="ECO:0000256" key="1">
    <source>
        <dbReference type="SAM" id="Phobius"/>
    </source>
</evidence>
<proteinExistence type="predicted"/>
<reference evidence="2" key="1">
    <citation type="submission" date="2022-01" db="EMBL/GenBank/DDBJ databases">
        <authorList>
            <person name="Braso-Vives M."/>
        </authorList>
    </citation>
    <scope>NUCLEOTIDE SEQUENCE</scope>
</reference>
<dbReference type="OrthoDB" id="10048512at2759"/>
<accession>A0A8J9YR50</accession>
<keyword evidence="3" id="KW-1185">Reference proteome</keyword>
<keyword evidence="1" id="KW-1133">Transmembrane helix</keyword>
<gene>
    <name evidence="2" type="primary">Hypp5843</name>
    <name evidence="2" type="ORF">BLAG_LOCUS3816</name>
</gene>
<keyword evidence="1" id="KW-0812">Transmembrane</keyword>
<dbReference type="EMBL" id="OV696696">
    <property type="protein sequence ID" value="CAH1239556.1"/>
    <property type="molecule type" value="Genomic_DNA"/>
</dbReference>
<dbReference type="AlphaFoldDB" id="A0A8J9YR50"/>
<evidence type="ECO:0000313" key="3">
    <source>
        <dbReference type="Proteomes" id="UP000838412"/>
    </source>
</evidence>
<organism evidence="2 3">
    <name type="scientific">Branchiostoma lanceolatum</name>
    <name type="common">Common lancelet</name>
    <name type="synonym">Amphioxus lanceolatum</name>
    <dbReference type="NCBI Taxonomy" id="7740"/>
    <lineage>
        <taxon>Eukaryota</taxon>
        <taxon>Metazoa</taxon>
        <taxon>Chordata</taxon>
        <taxon>Cephalochordata</taxon>
        <taxon>Leptocardii</taxon>
        <taxon>Amphioxiformes</taxon>
        <taxon>Branchiostomatidae</taxon>
        <taxon>Branchiostoma</taxon>
    </lineage>
</organism>
<dbReference type="Proteomes" id="UP000838412">
    <property type="component" value="Chromosome 11"/>
</dbReference>
<feature type="transmembrane region" description="Helical" evidence="1">
    <location>
        <begin position="72"/>
        <end position="92"/>
    </location>
</feature>
<evidence type="ECO:0000313" key="2">
    <source>
        <dbReference type="EMBL" id="CAH1239556.1"/>
    </source>
</evidence>
<keyword evidence="1" id="KW-0472">Membrane</keyword>
<sequence>MASLGSALRLVATRGLAASRSLVGSQGRLLHTTRRKLAGDAAASKRQAVADSAHIDSIRDKVNATLTPGMDAYHYAFYAVFISSVVVFLAAASQLEPAPTGGHGHGEEEEEEE</sequence>